<keyword evidence="3" id="KW-1185">Reference proteome</keyword>
<evidence type="ECO:0000313" key="3">
    <source>
        <dbReference type="Proteomes" id="UP000219452"/>
    </source>
</evidence>
<dbReference type="Proteomes" id="UP000219452">
    <property type="component" value="Unassembled WGS sequence"/>
</dbReference>
<keyword evidence="1" id="KW-0472">Membrane</keyword>
<feature type="transmembrane region" description="Helical" evidence="1">
    <location>
        <begin position="185"/>
        <end position="203"/>
    </location>
</feature>
<feature type="transmembrane region" description="Helical" evidence="1">
    <location>
        <begin position="293"/>
        <end position="312"/>
    </location>
</feature>
<keyword evidence="1" id="KW-1133">Transmembrane helix</keyword>
<name>A0A286GH35_9BACT</name>
<protein>
    <recommendedName>
        <fullName evidence="4">4-amino-4-deoxy-L-arabinose transferase</fullName>
    </recommendedName>
</protein>
<dbReference type="OrthoDB" id="1550633at2"/>
<feature type="transmembrane region" description="Helical" evidence="1">
    <location>
        <begin position="381"/>
        <end position="400"/>
    </location>
</feature>
<evidence type="ECO:0000313" key="2">
    <source>
        <dbReference type="EMBL" id="SOD94845.1"/>
    </source>
</evidence>
<sequence>MNKSYNKLSLSIGRWVLFSIVVSITLGFAFYTNHAWEDWYMTFRASKNLAMGNGLVFTPGEHLHTFTSPLGTLIPALLSYWVGPTNDELVLWLFRIISASLLGFSAMLLLRCARKSVQYALPVFMVVAVLALDAKIIDYSINGMETAFMVFFLSLLIYALTVPLHNPVYWLALAIAGLMWSRPDSFVYIGSVMIGIFLFNPQSRLARSRAEWLSYFVRAGLWGLVLYLPWVVCAWCYYGTPVPNTITAKGLGYFDALALAKEFILFPVTSLFSINSLQLTFGPAYMSFGGWNLLIPLFSKLLTFVGISYWMLPFARRAVRPWSFAAYLAHFYLSYVLPTAEPWYIPSVTVLCTWALALEFNHFIDWVCQKRPTFIPAIKSITVTVIGFQLIVLVCVAYQMRVQQQLIETTNRKSIGLWLNENAKSGSTVYLECLGYIGFYSNMKMYDFPGLSSKEVVEARKTLKSNDLNKLVPYLKPDYLVLRPVDQINTSLKEQYVQVKRFDVSSLVDSYPFLPGRGYLQFDQTFTVYKRKISIDQVLTLK</sequence>
<dbReference type="AlphaFoldDB" id="A0A286GH35"/>
<evidence type="ECO:0000256" key="1">
    <source>
        <dbReference type="SAM" id="Phobius"/>
    </source>
</evidence>
<feature type="transmembrane region" description="Helical" evidence="1">
    <location>
        <begin position="12"/>
        <end position="31"/>
    </location>
</feature>
<feature type="transmembrane region" description="Helical" evidence="1">
    <location>
        <begin position="215"/>
        <end position="238"/>
    </location>
</feature>
<accession>A0A286GH35</accession>
<feature type="transmembrane region" description="Helical" evidence="1">
    <location>
        <begin position="250"/>
        <end position="273"/>
    </location>
</feature>
<feature type="transmembrane region" description="Helical" evidence="1">
    <location>
        <begin position="149"/>
        <end position="173"/>
    </location>
</feature>
<evidence type="ECO:0008006" key="4">
    <source>
        <dbReference type="Google" id="ProtNLM"/>
    </source>
</evidence>
<reference evidence="3" key="1">
    <citation type="submission" date="2017-09" db="EMBL/GenBank/DDBJ databases">
        <authorList>
            <person name="Varghese N."/>
            <person name="Submissions S."/>
        </authorList>
    </citation>
    <scope>NUCLEOTIDE SEQUENCE [LARGE SCALE GENOMIC DNA]</scope>
    <source>
        <strain evidence="3">DSM 29961</strain>
    </source>
</reference>
<feature type="transmembrane region" description="Helical" evidence="1">
    <location>
        <begin position="117"/>
        <end position="137"/>
    </location>
</feature>
<keyword evidence="1" id="KW-0812">Transmembrane</keyword>
<organism evidence="2 3">
    <name type="scientific">Spirosoma fluviale</name>
    <dbReference type="NCBI Taxonomy" id="1597977"/>
    <lineage>
        <taxon>Bacteria</taxon>
        <taxon>Pseudomonadati</taxon>
        <taxon>Bacteroidota</taxon>
        <taxon>Cytophagia</taxon>
        <taxon>Cytophagales</taxon>
        <taxon>Cytophagaceae</taxon>
        <taxon>Spirosoma</taxon>
    </lineage>
</organism>
<proteinExistence type="predicted"/>
<dbReference type="RefSeq" id="WP_097128860.1">
    <property type="nucleotide sequence ID" value="NZ_OCNH01000004.1"/>
</dbReference>
<dbReference type="EMBL" id="OCNH01000004">
    <property type="protein sequence ID" value="SOD94845.1"/>
    <property type="molecule type" value="Genomic_DNA"/>
</dbReference>
<feature type="transmembrane region" description="Helical" evidence="1">
    <location>
        <begin position="89"/>
        <end position="110"/>
    </location>
</feature>
<gene>
    <name evidence="2" type="ORF">SAMN06269250_4659</name>
</gene>
<feature type="transmembrane region" description="Helical" evidence="1">
    <location>
        <begin position="319"/>
        <end position="337"/>
    </location>
</feature>